<evidence type="ECO:0000313" key="3">
    <source>
        <dbReference type="Proteomes" id="UP000310158"/>
    </source>
</evidence>
<dbReference type="AlphaFoldDB" id="A0A4S4LCJ7"/>
<comment type="caution">
    <text evidence="2">The sequence shown here is derived from an EMBL/GenBank/DDBJ whole genome shotgun (WGS) entry which is preliminary data.</text>
</comment>
<name>A0A4S4LCJ7_9AGAM</name>
<evidence type="ECO:0008006" key="4">
    <source>
        <dbReference type="Google" id="ProtNLM"/>
    </source>
</evidence>
<feature type="compositionally biased region" description="Basic and acidic residues" evidence="1">
    <location>
        <begin position="88"/>
        <end position="101"/>
    </location>
</feature>
<sequence>GIYGEVVDLITAQHADAQAGQKILLPCLAHDAALEIKAAQAAYCPVDLGGILTTHPCISYLNWPLTPPFNGDLSEDLWWEPDISAGEAKDKGKAKAKEKGRMAGGEMGGECEKWCGKHQRGHKHRRNEDDEEKKRSEEKGKGKEKCHHHEYTSRAIVQSKDEDIESPLSKRKASKPPVCLRSTACSPSPPCSSYIDSDGQEWARVSCEKCRQWRMFSPTSPFSPAHPQAAIPTADQEEDRILTRGPLPPTTGPLPLTPLLVDPAVTCLIEKLQFLDERVQLPAVPDQLEPSVQDDHPAGADGRAGAPPHSTHPHEPFGIEAFADATATTTTFIILVGPTAYLHTRLETTPIPSVDNDCGRGHAQCTASAHLSGKEMGEMGLGEGPMDLDPKANADSEADPGEDLPMKDEGGVTGGPAVDGEALEGAVTDSDEDQLEGDTPV</sequence>
<gene>
    <name evidence="2" type="ORF">EW146_g8664</name>
</gene>
<feature type="compositionally biased region" description="Low complexity" evidence="1">
    <location>
        <begin position="299"/>
        <end position="309"/>
    </location>
</feature>
<organism evidence="2 3">
    <name type="scientific">Bondarzewia mesenterica</name>
    <dbReference type="NCBI Taxonomy" id="1095465"/>
    <lineage>
        <taxon>Eukaryota</taxon>
        <taxon>Fungi</taxon>
        <taxon>Dikarya</taxon>
        <taxon>Basidiomycota</taxon>
        <taxon>Agaricomycotina</taxon>
        <taxon>Agaricomycetes</taxon>
        <taxon>Russulales</taxon>
        <taxon>Bondarzewiaceae</taxon>
        <taxon>Bondarzewia</taxon>
    </lineage>
</organism>
<dbReference type="EMBL" id="SGPL01000625">
    <property type="protein sequence ID" value="THH09516.1"/>
    <property type="molecule type" value="Genomic_DNA"/>
</dbReference>
<protein>
    <recommendedName>
        <fullName evidence="4">CW-type domain-containing protein</fullName>
    </recommendedName>
</protein>
<feature type="region of interest" description="Disordered" evidence="1">
    <location>
        <begin position="88"/>
        <end position="191"/>
    </location>
</feature>
<feature type="compositionally biased region" description="Basic and acidic residues" evidence="1">
    <location>
        <begin position="126"/>
        <end position="152"/>
    </location>
</feature>
<keyword evidence="3" id="KW-1185">Reference proteome</keyword>
<dbReference type="Proteomes" id="UP000310158">
    <property type="component" value="Unassembled WGS sequence"/>
</dbReference>
<evidence type="ECO:0000256" key="1">
    <source>
        <dbReference type="SAM" id="MobiDB-lite"/>
    </source>
</evidence>
<accession>A0A4S4LCJ7</accession>
<feature type="compositionally biased region" description="Acidic residues" evidence="1">
    <location>
        <begin position="429"/>
        <end position="441"/>
    </location>
</feature>
<feature type="region of interest" description="Disordered" evidence="1">
    <location>
        <begin position="375"/>
        <end position="441"/>
    </location>
</feature>
<evidence type="ECO:0000313" key="2">
    <source>
        <dbReference type="EMBL" id="THH09516.1"/>
    </source>
</evidence>
<feature type="region of interest" description="Disordered" evidence="1">
    <location>
        <begin position="288"/>
        <end position="316"/>
    </location>
</feature>
<feature type="non-terminal residue" evidence="2">
    <location>
        <position position="1"/>
    </location>
</feature>
<proteinExistence type="predicted"/>
<reference evidence="2 3" key="1">
    <citation type="submission" date="2019-02" db="EMBL/GenBank/DDBJ databases">
        <title>Genome sequencing of the rare red list fungi Bondarzewia mesenterica.</title>
        <authorList>
            <person name="Buettner E."/>
            <person name="Kellner H."/>
        </authorList>
    </citation>
    <scope>NUCLEOTIDE SEQUENCE [LARGE SCALE GENOMIC DNA]</scope>
    <source>
        <strain evidence="2 3">DSM 108281</strain>
    </source>
</reference>
<feature type="compositionally biased region" description="Basic residues" evidence="1">
    <location>
        <begin position="116"/>
        <end position="125"/>
    </location>
</feature>